<dbReference type="Proteomes" id="UP000003254">
    <property type="component" value="Unassembled WGS sequence"/>
</dbReference>
<evidence type="ECO:0000313" key="2">
    <source>
        <dbReference type="Proteomes" id="UP000003254"/>
    </source>
</evidence>
<dbReference type="HOGENOM" id="CLU_3296027_0_0_9"/>
<dbReference type="EMBL" id="ABOU02000028">
    <property type="protein sequence ID" value="EDY33300.1"/>
    <property type="molecule type" value="Genomic_DNA"/>
</dbReference>
<keyword evidence="2" id="KW-1185">Reference proteome</keyword>
<proteinExistence type="predicted"/>
<reference evidence="1 2" key="1">
    <citation type="submission" date="2008-08" db="EMBL/GenBank/DDBJ databases">
        <title>Draft genome sequence of Ruminococcus lactaris ATCC 29176.</title>
        <authorList>
            <person name="Sudarsanam P."/>
            <person name="Ley R."/>
            <person name="Guruge J."/>
            <person name="Turnbaugh P.J."/>
            <person name="Mahowald M."/>
            <person name="Liep D."/>
            <person name="Gordon J."/>
        </authorList>
    </citation>
    <scope>NUCLEOTIDE SEQUENCE [LARGE SCALE GENOMIC DNA]</scope>
    <source>
        <strain evidence="1 2">ATCC 29176</strain>
    </source>
</reference>
<dbReference type="AlphaFoldDB" id="B5CNL9"/>
<organism evidence="1 2">
    <name type="scientific">[Ruminococcus] lactaris ATCC 29176</name>
    <dbReference type="NCBI Taxonomy" id="471875"/>
    <lineage>
        <taxon>Bacteria</taxon>
        <taxon>Bacillati</taxon>
        <taxon>Bacillota</taxon>
        <taxon>Clostridia</taxon>
        <taxon>Lachnospirales</taxon>
        <taxon>Lachnospiraceae</taxon>
        <taxon>Mediterraneibacter</taxon>
    </lineage>
</organism>
<protein>
    <submittedName>
        <fullName evidence="1">Uncharacterized protein</fullName>
    </submittedName>
</protein>
<reference evidence="1 2" key="2">
    <citation type="submission" date="2008-08" db="EMBL/GenBank/DDBJ databases">
        <authorList>
            <person name="Fulton L."/>
            <person name="Clifton S."/>
            <person name="Fulton B."/>
            <person name="Xu J."/>
            <person name="Minx P."/>
            <person name="Pepin K.H."/>
            <person name="Johnson M."/>
            <person name="Bhonagiri V."/>
            <person name="Nash W.E."/>
            <person name="Mardis E.R."/>
            <person name="Wilson R.K."/>
        </authorList>
    </citation>
    <scope>NUCLEOTIDE SEQUENCE [LARGE SCALE GENOMIC DNA]</scope>
    <source>
        <strain evidence="1 2">ATCC 29176</strain>
    </source>
</reference>
<sequence length="40" mass="4472">MINVRCQYECNGCGFDMQGFGRCEPAGNCTDAVGWRKVRV</sequence>
<evidence type="ECO:0000313" key="1">
    <source>
        <dbReference type="EMBL" id="EDY33300.1"/>
    </source>
</evidence>
<name>B5CNL9_9FIRM</name>
<comment type="caution">
    <text evidence="1">The sequence shown here is derived from an EMBL/GenBank/DDBJ whole genome shotgun (WGS) entry which is preliminary data.</text>
</comment>
<accession>B5CNL9</accession>
<gene>
    <name evidence="1" type="ORF">RUMLAC_01057</name>
</gene>